<evidence type="ECO:0000313" key="2">
    <source>
        <dbReference type="Proteomes" id="UP000270190"/>
    </source>
</evidence>
<protein>
    <recommendedName>
        <fullName evidence="3">DUF961 domain-containing protein</fullName>
    </recommendedName>
</protein>
<dbReference type="InterPro" id="IPR038620">
    <property type="entry name" value="YdcP-like_sf"/>
</dbReference>
<evidence type="ECO:0000313" key="1">
    <source>
        <dbReference type="EMBL" id="SPP27226.1"/>
    </source>
</evidence>
<dbReference type="InterPro" id="IPR010365">
    <property type="entry name" value="DUF961"/>
</dbReference>
<accession>A0A2X0QF13</accession>
<dbReference type="Gene3D" id="2.40.50.390">
    <property type="entry name" value="Conjugative transposon protein, DUF961"/>
    <property type="match status" value="1"/>
</dbReference>
<organism evidence="1 2">
    <name type="scientific">Brochothrix thermosphacta</name>
    <name type="common">Microbacterium thermosphactum</name>
    <dbReference type="NCBI Taxonomy" id="2756"/>
    <lineage>
        <taxon>Bacteria</taxon>
        <taxon>Bacillati</taxon>
        <taxon>Bacillota</taxon>
        <taxon>Bacilli</taxon>
        <taxon>Bacillales</taxon>
        <taxon>Listeriaceae</taxon>
        <taxon>Brochothrix</taxon>
    </lineage>
</organism>
<dbReference type="EMBL" id="OUNC01000005">
    <property type="protein sequence ID" value="SPP27226.1"/>
    <property type="molecule type" value="Genomic_DNA"/>
</dbReference>
<dbReference type="RefSeq" id="WP_069127692.1">
    <property type="nucleotide sequence ID" value="NZ_MDLQ01000096.1"/>
</dbReference>
<proteinExistence type="predicted"/>
<gene>
    <name evidence="1" type="ORF">BTBSAS_130006</name>
</gene>
<evidence type="ECO:0008006" key="3">
    <source>
        <dbReference type="Google" id="ProtNLM"/>
    </source>
</evidence>
<dbReference type="Pfam" id="PF06125">
    <property type="entry name" value="DUF961"/>
    <property type="match status" value="1"/>
</dbReference>
<name>A0A2X0QF13_BROTH</name>
<dbReference type="AlphaFoldDB" id="A0A2X0QF13"/>
<sequence>MPIKKIMLEDKTFGNIKFLQHVRTLNKRGTQEAEYEIYEMASSVYGSIQVYISSKVTKVKPKYLRQVELIKPYVIPRSNVMTIDNKKRANVEYTLYAAEFLVIGGTN</sequence>
<dbReference type="Proteomes" id="UP000270190">
    <property type="component" value="Unassembled WGS sequence"/>
</dbReference>
<reference evidence="2" key="1">
    <citation type="submission" date="2018-04" db="EMBL/GenBank/DDBJ databases">
        <authorList>
            <person name="Illikoud N."/>
        </authorList>
    </citation>
    <scope>NUCLEOTIDE SEQUENCE [LARGE SCALE GENOMIC DNA]</scope>
</reference>